<dbReference type="PANTHER" id="PTHR40658">
    <property type="match status" value="1"/>
</dbReference>
<reference evidence="1 2" key="1">
    <citation type="submission" date="2020-06" db="EMBL/GenBank/DDBJ databases">
        <title>Frischella cerana isolated from Apis cerana gut homogenate.</title>
        <authorList>
            <person name="Wolter L.A."/>
            <person name="Suenami S."/>
            <person name="Miyazaki R."/>
        </authorList>
    </citation>
    <scope>NUCLEOTIDE SEQUENCE [LARGE SCALE GENOMIC DNA]</scope>
    <source>
        <strain evidence="1 2">Ac13</strain>
    </source>
</reference>
<dbReference type="InterPro" id="IPR012550">
    <property type="entry name" value="DUF1706"/>
</dbReference>
<dbReference type="PIRSF" id="PIRSF031551">
    <property type="entry name" value="DUF1706"/>
    <property type="match status" value="1"/>
</dbReference>
<dbReference type="Gene3D" id="1.20.120.450">
    <property type="entry name" value="dinb family like domain"/>
    <property type="match status" value="1"/>
</dbReference>
<name>A0ABR7QVI8_9GAMM</name>
<dbReference type="Pfam" id="PF08020">
    <property type="entry name" value="DUF1706"/>
    <property type="match status" value="1"/>
</dbReference>
<accession>A0ABR7QVI8</accession>
<proteinExistence type="predicted"/>
<dbReference type="Proteomes" id="UP000651208">
    <property type="component" value="Unassembled WGS sequence"/>
</dbReference>
<keyword evidence="2" id="KW-1185">Reference proteome</keyword>
<protein>
    <submittedName>
        <fullName evidence="1">ClbS/DfsB family four-helix bundle protein</fullName>
    </submittedName>
</protein>
<dbReference type="InterPro" id="IPR034660">
    <property type="entry name" value="DinB/YfiT-like"/>
</dbReference>
<organism evidence="1 2">
    <name type="scientific">Frischella japonica</name>
    <dbReference type="NCBI Taxonomy" id="2741544"/>
    <lineage>
        <taxon>Bacteria</taxon>
        <taxon>Pseudomonadati</taxon>
        <taxon>Pseudomonadota</taxon>
        <taxon>Gammaproteobacteria</taxon>
        <taxon>Orbales</taxon>
        <taxon>Orbaceae</taxon>
        <taxon>Frischella</taxon>
    </lineage>
</organism>
<dbReference type="PANTHER" id="PTHR40658:SF4">
    <property type="entry name" value="HYPOTHETICAL CYTOSOLIC PROTEIN"/>
    <property type="match status" value="1"/>
</dbReference>
<dbReference type="RefSeq" id="WP_187754485.1">
    <property type="nucleotide sequence ID" value="NZ_JABURY010000006.1"/>
</dbReference>
<evidence type="ECO:0000313" key="2">
    <source>
        <dbReference type="Proteomes" id="UP000651208"/>
    </source>
</evidence>
<sequence length="178" mass="21086">MMKEISKQLLLQEIRRTAQLFINEFDNIQENDKDRFFAGVDKTPAQMIAYQLGWLKLVKSWDDTEVRGDVPILPAAGYKWNRLGALYQSFYDNYQSYSLAKLIQTFEQELTIWCQWVESLSDDVLFIKDKRNWTKPYPENWTVARFIQINSIAPFKSFRTKIRKWKKLNDATVADSIV</sequence>
<dbReference type="EMBL" id="JABURY010000006">
    <property type="protein sequence ID" value="MBC9130036.1"/>
    <property type="molecule type" value="Genomic_DNA"/>
</dbReference>
<comment type="caution">
    <text evidence="1">The sequence shown here is derived from an EMBL/GenBank/DDBJ whole genome shotgun (WGS) entry which is preliminary data.</text>
</comment>
<gene>
    <name evidence="1" type="ORF">FcAc13_01775</name>
</gene>
<evidence type="ECO:0000313" key="1">
    <source>
        <dbReference type="EMBL" id="MBC9130036.1"/>
    </source>
</evidence>